<feature type="transmembrane region" description="Helical" evidence="2">
    <location>
        <begin position="630"/>
        <end position="657"/>
    </location>
</feature>
<gene>
    <name evidence="4" type="ORF">FISHEDRAFT_38817</name>
</gene>
<feature type="non-terminal residue" evidence="4">
    <location>
        <position position="1"/>
    </location>
</feature>
<protein>
    <recommendedName>
        <fullName evidence="3">CSC1/OSCA1-like 7TM region domain-containing protein</fullName>
    </recommendedName>
</protein>
<feature type="transmembrane region" description="Helical" evidence="2">
    <location>
        <begin position="724"/>
        <end position="746"/>
    </location>
</feature>
<feature type="transmembrane region" description="Helical" evidence="2">
    <location>
        <begin position="766"/>
        <end position="789"/>
    </location>
</feature>
<dbReference type="PANTHER" id="PTHR13018">
    <property type="entry name" value="PROBABLE MEMBRANE PROTEIN DUF221-RELATED"/>
    <property type="match status" value="1"/>
</dbReference>
<dbReference type="InterPro" id="IPR003864">
    <property type="entry name" value="CSC1/OSCA1-like_7TM"/>
</dbReference>
<feature type="transmembrane region" description="Helical" evidence="2">
    <location>
        <begin position="848"/>
        <end position="869"/>
    </location>
</feature>
<keyword evidence="5" id="KW-1185">Reference proteome</keyword>
<feature type="region of interest" description="Disordered" evidence="1">
    <location>
        <begin position="237"/>
        <end position="257"/>
    </location>
</feature>
<dbReference type="Pfam" id="PF02714">
    <property type="entry name" value="RSN1_7TM"/>
    <property type="match status" value="1"/>
</dbReference>
<name>A0A0D7AHN1_9AGAR</name>
<evidence type="ECO:0000256" key="2">
    <source>
        <dbReference type="SAM" id="Phobius"/>
    </source>
</evidence>
<keyword evidence="2" id="KW-0812">Transmembrane</keyword>
<feature type="compositionally biased region" description="Basic and acidic residues" evidence="1">
    <location>
        <begin position="432"/>
        <end position="460"/>
    </location>
</feature>
<evidence type="ECO:0000313" key="4">
    <source>
        <dbReference type="EMBL" id="KIY50674.1"/>
    </source>
</evidence>
<feature type="transmembrane region" description="Helical" evidence="2">
    <location>
        <begin position="72"/>
        <end position="96"/>
    </location>
</feature>
<dbReference type="GO" id="GO:0005886">
    <property type="term" value="C:plasma membrane"/>
    <property type="evidence" value="ECO:0007669"/>
    <property type="project" value="TreeGrafter"/>
</dbReference>
<feature type="transmembrane region" description="Helical" evidence="2">
    <location>
        <begin position="881"/>
        <end position="902"/>
    </location>
</feature>
<sequence length="1098" mass="121646">FLRPRFRQIYAVREWFPPSDARPEPLGSAFFAFLSPRVPFRPDLPTDVSDFGKSSRFDHELFPSDEQLTQRALWVGLVLAAGWSILALGGALPLYLVGTSCLANDDSSSVYGGALSTLQDLSVLRLLKLLDSGKVDTSHLSVLGRQEVEGGEDYKHVRDRIIVLTVFALVLALPPALYRVVKEFNALVAYRKRWLEVKCNNEELGWLSVRDAPGFADFGENHMKAVLGKNGLSTTLCDPARPDARQRRRTREHYEPQPSVDVHSVFSVVDTQALAFLIDQRDELLEELEIAETRYISAFRPATPEPSMLTDLNPPHELNRPYISRPRPLSGSTRNRRHRREMNKALASSSVGPQSFIAPASFYRIGNLRGMNGGMFEGSMPSFSESVNSRLIGSRFQEMSRTSAMYGQIPVGSRLKVGRSGDLQPADEEMERGEGRSDSPATHVDDGQWPRRYRDGGRMDDVDEADEWHDEVDERGGAYDAASDRSAKSPFFRGAPKEQHSYETTTSTANRETFPMRNQPNADDMPPPHLRLQPAPPFYKPLNPVDNATLAEVYNSIVFYRRELKAINADIMEVQQKGYEDIAAGRNVKGWLMVGRGLRFIPKVQIIEGRAKEDIRWDVLQDERWFLDHLVTWMVVVVVAVLLAAGLTAASGLALSVAPDVAHYLSLLQPILDAPTFGAGLAILLTPAVATTLFLAIALFIVSYATHIRGSVSISGGQLVVFKIVFYLLATFGTLFLTAVGALIFAVGTYNDSSLETARTIADGAIYMTALMVCLVINAAIIFPGLLLLQPFRLWRTLRAQKMAVTPRQVFRAIYPTPFDPSYATAVCILAIMFASTFSLIFPIMAPAATILLFVSLVAHRFLIGYAYGRTQSETGGLLQIWLVKRFGTLLSFQPIFLGLIYLSRELWIEGGVCCGTGLAVIVFMECYAAFKTRRPGRSSLDETTKGSLQTFVDMASRRSDSDKASSPTPPENLNRTSWGSILDVMSLTLGYDPSQNHAVPLRTETLDDLVATDRAARAHPDAPPHLPPLPFNDYAKQIRGILYQPELLAPVPVIWLPNDGGGMARGEAHDLEHYHGLRATIDVRVAENVEAPRRSSS</sequence>
<feature type="region of interest" description="Disordered" evidence="1">
    <location>
        <begin position="956"/>
        <end position="977"/>
    </location>
</feature>
<feature type="transmembrane region" description="Helical" evidence="2">
    <location>
        <begin position="822"/>
        <end position="842"/>
    </location>
</feature>
<dbReference type="EMBL" id="KN881675">
    <property type="protein sequence ID" value="KIY50674.1"/>
    <property type="molecule type" value="Genomic_DNA"/>
</dbReference>
<dbReference type="AlphaFoldDB" id="A0A0D7AHN1"/>
<organism evidence="4 5">
    <name type="scientific">Fistulina hepatica ATCC 64428</name>
    <dbReference type="NCBI Taxonomy" id="1128425"/>
    <lineage>
        <taxon>Eukaryota</taxon>
        <taxon>Fungi</taxon>
        <taxon>Dikarya</taxon>
        <taxon>Basidiomycota</taxon>
        <taxon>Agaricomycotina</taxon>
        <taxon>Agaricomycetes</taxon>
        <taxon>Agaricomycetidae</taxon>
        <taxon>Agaricales</taxon>
        <taxon>Fistulinaceae</taxon>
        <taxon>Fistulina</taxon>
    </lineage>
</organism>
<evidence type="ECO:0000259" key="3">
    <source>
        <dbReference type="Pfam" id="PF02714"/>
    </source>
</evidence>
<feature type="region of interest" description="Disordered" evidence="1">
    <location>
        <begin position="476"/>
        <end position="518"/>
    </location>
</feature>
<keyword evidence="2" id="KW-1133">Transmembrane helix</keyword>
<accession>A0A0D7AHN1</accession>
<evidence type="ECO:0000256" key="1">
    <source>
        <dbReference type="SAM" id="MobiDB-lite"/>
    </source>
</evidence>
<feature type="transmembrane region" description="Helical" evidence="2">
    <location>
        <begin position="161"/>
        <end position="181"/>
    </location>
</feature>
<feature type="compositionally biased region" description="Polar residues" evidence="1">
    <location>
        <begin position="502"/>
        <end position="518"/>
    </location>
</feature>
<reference evidence="4 5" key="1">
    <citation type="journal article" date="2015" name="Fungal Genet. Biol.">
        <title>Evolution of novel wood decay mechanisms in Agaricales revealed by the genome sequences of Fistulina hepatica and Cylindrobasidium torrendii.</title>
        <authorList>
            <person name="Floudas D."/>
            <person name="Held B.W."/>
            <person name="Riley R."/>
            <person name="Nagy L.G."/>
            <person name="Koehler G."/>
            <person name="Ransdell A.S."/>
            <person name="Younus H."/>
            <person name="Chow J."/>
            <person name="Chiniquy J."/>
            <person name="Lipzen A."/>
            <person name="Tritt A."/>
            <person name="Sun H."/>
            <person name="Haridas S."/>
            <person name="LaButti K."/>
            <person name="Ohm R.A."/>
            <person name="Kues U."/>
            <person name="Blanchette R.A."/>
            <person name="Grigoriev I.V."/>
            <person name="Minto R.E."/>
            <person name="Hibbett D.S."/>
        </authorList>
    </citation>
    <scope>NUCLEOTIDE SEQUENCE [LARGE SCALE GENOMIC DNA]</scope>
    <source>
        <strain evidence="4 5">ATCC 64428</strain>
    </source>
</reference>
<dbReference type="GO" id="GO:0005227">
    <property type="term" value="F:calcium-activated cation channel activity"/>
    <property type="evidence" value="ECO:0007669"/>
    <property type="project" value="InterPro"/>
</dbReference>
<dbReference type="Proteomes" id="UP000054144">
    <property type="component" value="Unassembled WGS sequence"/>
</dbReference>
<feature type="compositionally biased region" description="Basic and acidic residues" evidence="1">
    <location>
        <begin position="476"/>
        <end position="487"/>
    </location>
</feature>
<proteinExistence type="predicted"/>
<feature type="transmembrane region" description="Helical" evidence="2">
    <location>
        <begin position="677"/>
        <end position="703"/>
    </location>
</feature>
<dbReference type="InterPro" id="IPR045122">
    <property type="entry name" value="Csc1-like"/>
</dbReference>
<feature type="transmembrane region" description="Helical" evidence="2">
    <location>
        <begin position="908"/>
        <end position="931"/>
    </location>
</feature>
<feature type="region of interest" description="Disordered" evidence="1">
    <location>
        <begin position="415"/>
        <end position="460"/>
    </location>
</feature>
<evidence type="ECO:0000313" key="5">
    <source>
        <dbReference type="Proteomes" id="UP000054144"/>
    </source>
</evidence>
<feature type="domain" description="CSC1/OSCA1-like 7TM region" evidence="3">
    <location>
        <begin position="631"/>
        <end position="887"/>
    </location>
</feature>
<keyword evidence="2" id="KW-0472">Membrane</keyword>
<dbReference type="OrthoDB" id="2591106at2759"/>
<feature type="region of interest" description="Disordered" evidence="1">
    <location>
        <begin position="306"/>
        <end position="337"/>
    </location>
</feature>